<keyword evidence="3" id="KW-1015">Disulfide bond</keyword>
<dbReference type="GO" id="GO:0008237">
    <property type="term" value="F:metallopeptidase activity"/>
    <property type="evidence" value="ECO:0007669"/>
    <property type="project" value="InterPro"/>
</dbReference>
<dbReference type="Proteomes" id="UP000031599">
    <property type="component" value="Unassembled WGS sequence"/>
</dbReference>
<evidence type="ECO:0000313" key="5">
    <source>
        <dbReference type="EMBL" id="KIG11779.1"/>
    </source>
</evidence>
<evidence type="ECO:0000256" key="2">
    <source>
        <dbReference type="ARBA" id="ARBA00022737"/>
    </source>
</evidence>
<comment type="caution">
    <text evidence="5">The sequence shown here is derived from an EMBL/GenBank/DDBJ whole genome shotgun (WGS) entry which is preliminary data.</text>
</comment>
<dbReference type="InterPro" id="IPR011936">
    <property type="entry name" value="Myxo_disulph_rpt"/>
</dbReference>
<dbReference type="NCBIfam" id="TIGR02232">
    <property type="entry name" value="myxo_disulf_rpt"/>
    <property type="match status" value="1"/>
</dbReference>
<feature type="chain" id="PRO_5002161202" evidence="4">
    <location>
        <begin position="28"/>
        <end position="641"/>
    </location>
</feature>
<organism evidence="5 6">
    <name type="scientific">Enhygromyxa salina</name>
    <dbReference type="NCBI Taxonomy" id="215803"/>
    <lineage>
        <taxon>Bacteria</taxon>
        <taxon>Pseudomonadati</taxon>
        <taxon>Myxococcota</taxon>
        <taxon>Polyangia</taxon>
        <taxon>Nannocystales</taxon>
        <taxon>Nannocystaceae</taxon>
        <taxon>Enhygromyxa</taxon>
    </lineage>
</organism>
<dbReference type="Gene3D" id="3.40.390.10">
    <property type="entry name" value="Collagenase (Catalytic Domain)"/>
    <property type="match status" value="1"/>
</dbReference>
<accession>A0A0C1Z2S4</accession>
<feature type="signal peptide" evidence="4">
    <location>
        <begin position="1"/>
        <end position="27"/>
    </location>
</feature>
<evidence type="ECO:0000256" key="4">
    <source>
        <dbReference type="SAM" id="SignalP"/>
    </source>
</evidence>
<sequence length="641" mass="67791">MKRRILRISGPLALALSVALGPATLHAYCARPGFAQLWKSAFPDFVIPVYISIGTTTTIEYSGLDVDEVERFVLETISRHNEVAVGPRLRFAGYTTEDIYYDKMGIDAFMDRPKGITVDSFSCMANRCSSANAVACMDPSGMMDPKVRVSLAPQCPAGTGFGVSIHHLDSGADTFTAFLHEMGHAFGLRHADDPQPECPPGALFGNNPSGNAGTMNSVLGANNGAYREWRRDDIDGLSALYPHRSTELVFWDDIIFPQAPLESDLVSIVGAESIRTPSPSSVAVAGGSAYFAAVDTAHRVVLYEDSGAGFTGPEVIDPGASGLTWGNPALALGVDTVFVLWASAEQPDSLQVVRRWAVRDVQGMTWSYGQDSPSPGARRYGAAYATTDYFVAATTHNSSLDFPIVTTFDTAGDPVDEVELDFRVFDLGSGTCTGDLDLSICLLPYSTETFAGPDLGYLELLVDAAGTLSIAPSPVESDVPARGKMALANRSESEVRGTAGHRRYALLTPDAVPAPAPVPLPLINGDDWPVAMGASSRLGATPHWFGLSRRSVVCGNEVVQGGEQCDDGNVINGDGCDASCAVEPAGDTGGATSETGGSDDLGGSELGGDGCECRVHRRASPAALLLVLPALFYRRRCSRGE</sequence>
<protein>
    <submittedName>
        <fullName evidence="5">Uncharacterized protein</fullName>
    </submittedName>
</protein>
<evidence type="ECO:0000313" key="6">
    <source>
        <dbReference type="Proteomes" id="UP000031599"/>
    </source>
</evidence>
<proteinExistence type="predicted"/>
<keyword evidence="1 4" id="KW-0732">Signal</keyword>
<evidence type="ECO:0000256" key="3">
    <source>
        <dbReference type="ARBA" id="ARBA00023157"/>
    </source>
</evidence>
<dbReference type="AlphaFoldDB" id="A0A0C1Z2S4"/>
<evidence type="ECO:0000256" key="1">
    <source>
        <dbReference type="ARBA" id="ARBA00022729"/>
    </source>
</evidence>
<dbReference type="InterPro" id="IPR024079">
    <property type="entry name" value="MetalloPept_cat_dom_sf"/>
</dbReference>
<reference evidence="5 6" key="1">
    <citation type="submission" date="2014-12" db="EMBL/GenBank/DDBJ databases">
        <title>Genome assembly of Enhygromyxa salina DSM 15201.</title>
        <authorList>
            <person name="Sharma G."/>
            <person name="Subramanian S."/>
        </authorList>
    </citation>
    <scope>NUCLEOTIDE SEQUENCE [LARGE SCALE GENOMIC DNA]</scope>
    <source>
        <strain evidence="5 6">DSM 15201</strain>
    </source>
</reference>
<dbReference type="EMBL" id="JMCC02000180">
    <property type="protein sequence ID" value="KIG11779.1"/>
    <property type="molecule type" value="Genomic_DNA"/>
</dbReference>
<dbReference type="SUPFAM" id="SSF55486">
    <property type="entry name" value="Metalloproteases ('zincins'), catalytic domain"/>
    <property type="match status" value="1"/>
</dbReference>
<keyword evidence="2" id="KW-0677">Repeat</keyword>
<name>A0A0C1Z2S4_9BACT</name>
<gene>
    <name evidence="5" type="ORF">DB30_02530</name>
</gene>